<feature type="region of interest" description="Disordered" evidence="1">
    <location>
        <begin position="1267"/>
        <end position="1314"/>
    </location>
</feature>
<dbReference type="EMBL" id="JABCIY010000177">
    <property type="protein sequence ID" value="KAF7189988.1"/>
    <property type="molecule type" value="Genomic_DNA"/>
</dbReference>
<feature type="region of interest" description="Disordered" evidence="1">
    <location>
        <begin position="209"/>
        <end position="245"/>
    </location>
</feature>
<feature type="compositionally biased region" description="Basic and acidic residues" evidence="1">
    <location>
        <begin position="1268"/>
        <end position="1282"/>
    </location>
</feature>
<proteinExistence type="predicted"/>
<evidence type="ECO:0000256" key="1">
    <source>
        <dbReference type="SAM" id="MobiDB-lite"/>
    </source>
</evidence>
<protein>
    <submittedName>
        <fullName evidence="3">Leucine-rich repeat-containing protein 74B</fullName>
    </submittedName>
</protein>
<dbReference type="SMART" id="SM00368">
    <property type="entry name" value="LRR_RI"/>
    <property type="match status" value="5"/>
</dbReference>
<evidence type="ECO:0000259" key="2">
    <source>
        <dbReference type="PROSITE" id="PS50003"/>
    </source>
</evidence>
<reference evidence="3" key="1">
    <citation type="submission" date="2020-04" db="EMBL/GenBank/DDBJ databases">
        <title>Draft genome resource of the tomato pathogen Pseudocercospora fuligena.</title>
        <authorList>
            <person name="Zaccaron A."/>
        </authorList>
    </citation>
    <scope>NUCLEOTIDE SEQUENCE</scope>
    <source>
        <strain evidence="3">PF001</strain>
    </source>
</reference>
<feature type="compositionally biased region" description="Low complexity" evidence="1">
    <location>
        <begin position="1088"/>
        <end position="1126"/>
    </location>
</feature>
<dbReference type="PROSITE" id="PS50003">
    <property type="entry name" value="PH_DOMAIN"/>
    <property type="match status" value="1"/>
</dbReference>
<dbReference type="OrthoDB" id="120976at2759"/>
<name>A0A8H6VF32_9PEZI</name>
<evidence type="ECO:0000313" key="4">
    <source>
        <dbReference type="Proteomes" id="UP000660729"/>
    </source>
</evidence>
<feature type="compositionally biased region" description="Basic and acidic residues" evidence="1">
    <location>
        <begin position="69"/>
        <end position="90"/>
    </location>
</feature>
<feature type="compositionally biased region" description="Polar residues" evidence="1">
    <location>
        <begin position="226"/>
        <end position="239"/>
    </location>
</feature>
<dbReference type="InterPro" id="IPR057334">
    <property type="entry name" value="PH_2nd_LRR"/>
</dbReference>
<dbReference type="InterPro" id="IPR032675">
    <property type="entry name" value="LRR_dom_sf"/>
</dbReference>
<dbReference type="InterPro" id="IPR052394">
    <property type="entry name" value="LRR-containing"/>
</dbReference>
<dbReference type="PANTHER" id="PTHR24114:SF2">
    <property type="entry name" value="F-BOX DOMAIN-CONTAINING PROTEIN-RELATED"/>
    <property type="match status" value="1"/>
</dbReference>
<dbReference type="InterPro" id="IPR001849">
    <property type="entry name" value="PH_domain"/>
</dbReference>
<feature type="region of interest" description="Disordered" evidence="1">
    <location>
        <begin position="29"/>
        <end position="144"/>
    </location>
</feature>
<dbReference type="Gene3D" id="3.80.10.10">
    <property type="entry name" value="Ribonuclease Inhibitor"/>
    <property type="match status" value="1"/>
</dbReference>
<feature type="domain" description="PH" evidence="2">
    <location>
        <begin position="165"/>
        <end position="304"/>
    </location>
</feature>
<dbReference type="SUPFAM" id="SSF52047">
    <property type="entry name" value="RNI-like"/>
    <property type="match status" value="1"/>
</dbReference>
<feature type="compositionally biased region" description="Basic residues" evidence="1">
    <location>
        <begin position="51"/>
        <end position="60"/>
    </location>
</feature>
<accession>A0A8H6VF32</accession>
<feature type="compositionally biased region" description="Pro residues" evidence="1">
    <location>
        <begin position="1240"/>
        <end position="1250"/>
    </location>
</feature>
<keyword evidence="4" id="KW-1185">Reference proteome</keyword>
<organism evidence="3 4">
    <name type="scientific">Pseudocercospora fuligena</name>
    <dbReference type="NCBI Taxonomy" id="685502"/>
    <lineage>
        <taxon>Eukaryota</taxon>
        <taxon>Fungi</taxon>
        <taxon>Dikarya</taxon>
        <taxon>Ascomycota</taxon>
        <taxon>Pezizomycotina</taxon>
        <taxon>Dothideomycetes</taxon>
        <taxon>Dothideomycetidae</taxon>
        <taxon>Mycosphaerellales</taxon>
        <taxon>Mycosphaerellaceae</taxon>
        <taxon>Pseudocercospora</taxon>
    </lineage>
</organism>
<comment type="caution">
    <text evidence="3">The sequence shown here is derived from an EMBL/GenBank/DDBJ whole genome shotgun (WGS) entry which is preliminary data.</text>
</comment>
<dbReference type="PANTHER" id="PTHR24114">
    <property type="entry name" value="LEUCINE RICH REPEAT FAMILY PROTEIN"/>
    <property type="match status" value="1"/>
</dbReference>
<evidence type="ECO:0000313" key="3">
    <source>
        <dbReference type="EMBL" id="KAF7189988.1"/>
    </source>
</evidence>
<feature type="region of interest" description="Disordered" evidence="1">
    <location>
        <begin position="1040"/>
        <end position="1132"/>
    </location>
</feature>
<sequence>MERKSHDSNGSWSRRKSFFGLSGLGLKSSLHLDQQDDGGSDSGGSVQPPKTLKKKQKHIRTPSLFTDLNHPDVAREKDTNSPRPPSDRPRSSSRRPSLSMRAVKRPPSVFESLKNTMTRGSSEDLLGNGHSAGNGEPLSSTSSKAPSIMFDHVLEATAGASSSKAVLLHGEVQTSAGMFRKKKEYLVLTENYLLRYKSQTKAAENFRSIANPSARSPTVRHGSMPSAGSHSDLQTLSDSSGDKDGRVPLRQVVATHILEDGKPYFALEVCYLDEDSGQASAMTLQFGIPEERDTWLRRIRSAVNDVRSRETTYISPYNLENACRIVERDNDYDPSNCAIYKVVQRQQAVKSGSRSSSDDLTKVASTVCFLAIGVHKVHLIQLVKPVARTSSPSLTPNHSQVSHGILTLTGIKVSSQDDTFELTFRQPLQKPRVLYLASSSSHEIAARLHWCENYLRPECGHRLFKFIAPIEVEDLLAPPSDSNLEEHSCLDRTLIAYCVAYGVNPTNIRYTINYQCEDAPRFELLQPTDTRRPNYGPLELLAISRALRYNETFGSISFAGITLDNINGLHDNYGQEHVCTRTKRGTPIRLTPEELSRSSLLVQEIRALAATSKKLRRMDFSGCVTVKHTTPAPIEDEPSRVTEIGCGIVEALFPLCKHQTTNVDWICLNGIELTDTDQDYLVAAAVDKSCHFRAIELNRCGLNDRSMGLILDALRVQENTLESLEIAGNAARLNPSTFDSQLAMFGFIRKLNLSNVSRTSGSEPFLQAETLLVWRLQELRLSGTTLNAATIDAVATYLAHPQSDSLHELYLDNTYLSGGDVATILHSLSWDHNSTRNMHLDISQCLLSKGLEKVTQAIASNLTPSHLSMRAIEYKEESQFRKVITALTANRNIRFLDMSQTALPGDASDDTCKAIARLLSENSTITELDISGDDSRLATSKFGPGINEALAGLKRNKNIQVFRIEKQKLGFQGASTLAEVLRENRTLLELHCDNNEIPLHGLTDLVNALIDNTTLVYLPTMNDGRAAAFKSAEATMKIMGETDAPGSPTNSKAPTLGGGSAVRRGFASVRKTTQRATSGYAPSFPALPSYSNRSSSSPPDRGNSSSPLSLTLPPIRKTHSPSPSIGGSSGSFTVQDVQTTHRLLTEQWDRQCYRLEQYLNRNWSLLNNIPVNMEIEDEKFERPSSVGSIGKMLEQVKYDTTPKADLTERASYFDGIDDGTSLTTVPSLTTPKKASDAPRIPAPQVSPPNFMPDDDKHNMKVKQFILEGGRRGSDKDDDDFRKISGNMKPLRIDTGFSDEEPRTPTQQAFPVGHP</sequence>
<dbReference type="SMART" id="SM00233">
    <property type="entry name" value="PH"/>
    <property type="match status" value="1"/>
</dbReference>
<dbReference type="Pfam" id="PF25353">
    <property type="entry name" value="PH_2nd_LRR"/>
    <property type="match status" value="1"/>
</dbReference>
<feature type="region of interest" description="Disordered" evidence="1">
    <location>
        <begin position="1224"/>
        <end position="1255"/>
    </location>
</feature>
<gene>
    <name evidence="3" type="ORF">HII31_08810</name>
</gene>
<dbReference type="Proteomes" id="UP000660729">
    <property type="component" value="Unassembled WGS sequence"/>
</dbReference>